<gene>
    <name evidence="13" type="primary">Os03g0165400_0</name>
    <name evidence="13" type="ORF">Zm00014a_038870</name>
</gene>
<comment type="subcellular location">
    <subcellularLocation>
        <location evidence="2">Secreted</location>
        <location evidence="2">Extracellular space</location>
        <location evidence="2">Apoplast</location>
    </subcellularLocation>
</comment>
<feature type="domain" description="Copine C-terminal" evidence="11">
    <location>
        <begin position="494"/>
        <end position="627"/>
    </location>
</feature>
<keyword evidence="7" id="KW-0326">Glycosidase</keyword>
<evidence type="ECO:0000256" key="7">
    <source>
        <dbReference type="ARBA" id="ARBA00023295"/>
    </source>
</evidence>
<dbReference type="InterPro" id="IPR017853">
    <property type="entry name" value="GH"/>
</dbReference>
<dbReference type="SUPFAM" id="SSF51445">
    <property type="entry name" value="(Trans)glycosidases"/>
    <property type="match status" value="1"/>
</dbReference>
<dbReference type="PRINTS" id="PR00742">
    <property type="entry name" value="GLHYDRLASE35"/>
</dbReference>
<dbReference type="ExpressionAtlas" id="A0A3L6FAC2">
    <property type="expression patterns" value="baseline and differential"/>
</dbReference>
<evidence type="ECO:0000313" key="13">
    <source>
        <dbReference type="EMBL" id="PWZ29843.1"/>
    </source>
</evidence>
<dbReference type="EC" id="3.2.1.23" evidence="4"/>
<dbReference type="SUPFAM" id="SSF53300">
    <property type="entry name" value="vWA-like"/>
    <property type="match status" value="1"/>
</dbReference>
<dbReference type="Pfam" id="PF01301">
    <property type="entry name" value="Glyco_hydro_35"/>
    <property type="match status" value="1"/>
</dbReference>
<evidence type="ECO:0000256" key="9">
    <source>
        <dbReference type="SAM" id="MobiDB-lite"/>
    </source>
</evidence>
<accession>A0A3L6FAC2</accession>
<dbReference type="InterPro" id="IPR010734">
    <property type="entry name" value="Copine_C"/>
</dbReference>
<feature type="region of interest" description="Disordered" evidence="9">
    <location>
        <begin position="1"/>
        <end position="44"/>
    </location>
</feature>
<dbReference type="InterPro" id="IPR008979">
    <property type="entry name" value="Galactose-bd-like_sf"/>
</dbReference>
<dbReference type="Gene3D" id="3.20.20.80">
    <property type="entry name" value="Glycosidases"/>
    <property type="match status" value="1"/>
</dbReference>
<dbReference type="AlphaFoldDB" id="A0A3L6FAC2"/>
<protein>
    <recommendedName>
        <fullName evidence="4">beta-galactosidase</fullName>
        <ecNumber evidence="4">3.2.1.23</ecNumber>
    </recommendedName>
</protein>
<dbReference type="InterPro" id="IPR031330">
    <property type="entry name" value="Gly_Hdrlase_35_cat"/>
</dbReference>
<evidence type="ECO:0000259" key="12">
    <source>
        <dbReference type="Pfam" id="PF21467"/>
    </source>
</evidence>
<dbReference type="InterPro" id="IPR001944">
    <property type="entry name" value="Glycoside_Hdrlase_35"/>
</dbReference>
<dbReference type="Pfam" id="PF07002">
    <property type="entry name" value="Copine"/>
    <property type="match status" value="1"/>
</dbReference>
<evidence type="ECO:0000256" key="6">
    <source>
        <dbReference type="ARBA" id="ARBA00022801"/>
    </source>
</evidence>
<sequence length="705" mass="77541">MEEGRPRWRLGGGLTRAAGRRADEGSSVLGGRWGGPTMDGSGWEQRRAGWATARRRADEGDDVLGGREGRLDQRPWMGDNEFWSDGISSRGGYGSDTWAKDMMAKHGFTQKIVGMMKIENLFTSQGGPIILSQASIIFFLRFGTKIENEYGPEGRDFRAAGQAYISRAAKMAVGLGTGVRWVMCKEEDAPDPGINALNGFYCDAFSPNKPYKPTMWTEASSGCNLCPNKCPQHVRFTEFGGTIRQRPVEDLAFAVARFVQKGGSFINYYMYHGGTNFGCTAGGPFITTSYDYDAPIDEYGLVREPKHSHLKELHRAVKLCEQALVSVDPAITTLVTMQEMQMWGDDATSMTWKRYDEEVDFLAAAPLLTTTGLLEQLNVTRDNNDYLWYITSVDISSSENFLQGGGKALSLSVQSAGHALHVFVNGQLQGSAYGTREDRRIKYNGNANLRAGTNKIALLSVACGLPVTDALAQAGLESSNLIVGIDFTKSNEWTASTHDQDVFYFSPDEKPCNGFEQALDRYRELVPHLRLAGPTSFAPIIEMAMTIVEQSGGQYHVLLIIADGQVTRSVDTASGQLSSQEQKTVDAIVKASELPLSIVLVGVGDGPWDVMKEFDDNIPARAFDNFQVFTDSWPQDTIPTAMSDKPATYKCSKGSRFGHDTLVDAMLKDGLWDVYNDCAMGMCVELRANNDALTREEHVSHCLLL</sequence>
<reference evidence="13 14" key="1">
    <citation type="journal article" date="2018" name="Nat. Genet.">
        <title>Extensive intraspecific gene order and gene structural variations between Mo17 and other maize genomes.</title>
        <authorList>
            <person name="Sun S."/>
            <person name="Zhou Y."/>
            <person name="Chen J."/>
            <person name="Shi J."/>
            <person name="Zhao H."/>
            <person name="Zhao H."/>
            <person name="Song W."/>
            <person name="Zhang M."/>
            <person name="Cui Y."/>
            <person name="Dong X."/>
            <person name="Liu H."/>
            <person name="Ma X."/>
            <person name="Jiao Y."/>
            <person name="Wang B."/>
            <person name="Wei X."/>
            <person name="Stein J.C."/>
            <person name="Glaubitz J.C."/>
            <person name="Lu F."/>
            <person name="Yu G."/>
            <person name="Liang C."/>
            <person name="Fengler K."/>
            <person name="Li B."/>
            <person name="Rafalski A."/>
            <person name="Schnable P.S."/>
            <person name="Ware D.H."/>
            <person name="Buckler E.S."/>
            <person name="Lai J."/>
        </authorList>
    </citation>
    <scope>NUCLEOTIDE SEQUENCE [LARGE SCALE GENOMIC DNA]</scope>
    <source>
        <strain evidence="14">cv. Missouri 17</strain>
        <tissue evidence="13">Seedling</tissue>
    </source>
</reference>
<feature type="domain" description="Beta-galactosidase galactose-binding" evidence="12">
    <location>
        <begin position="386"/>
        <end position="454"/>
    </location>
</feature>
<evidence type="ECO:0000259" key="11">
    <source>
        <dbReference type="Pfam" id="PF07002"/>
    </source>
</evidence>
<evidence type="ECO:0000256" key="5">
    <source>
        <dbReference type="ARBA" id="ARBA00022523"/>
    </source>
</evidence>
<evidence type="ECO:0000313" key="14">
    <source>
        <dbReference type="Proteomes" id="UP000251960"/>
    </source>
</evidence>
<keyword evidence="6" id="KW-0378">Hydrolase</keyword>
<comment type="similarity">
    <text evidence="3 8">Belongs to the glycosyl hydrolase 35 family.</text>
</comment>
<dbReference type="GO" id="GO:0004565">
    <property type="term" value="F:beta-galactosidase activity"/>
    <property type="evidence" value="ECO:0007669"/>
    <property type="project" value="UniProtKB-EC"/>
</dbReference>
<dbReference type="InterPro" id="IPR036465">
    <property type="entry name" value="vWFA_dom_sf"/>
</dbReference>
<dbReference type="SUPFAM" id="SSF49785">
    <property type="entry name" value="Galactose-binding domain-like"/>
    <property type="match status" value="1"/>
</dbReference>
<keyword evidence="5" id="KW-0052">Apoplast</keyword>
<comment type="catalytic activity">
    <reaction evidence="1">
        <text>Hydrolysis of terminal non-reducing beta-D-galactose residues in beta-D-galactosides.</text>
        <dbReference type="EC" id="3.2.1.23"/>
    </reaction>
</comment>
<dbReference type="GO" id="GO:0005975">
    <property type="term" value="P:carbohydrate metabolic process"/>
    <property type="evidence" value="ECO:0007669"/>
    <property type="project" value="InterPro"/>
</dbReference>
<dbReference type="Proteomes" id="UP000251960">
    <property type="component" value="Chromosome 4"/>
</dbReference>
<evidence type="ECO:0000256" key="8">
    <source>
        <dbReference type="RuleBase" id="RU003679"/>
    </source>
</evidence>
<dbReference type="EMBL" id="NCVQ01000005">
    <property type="protein sequence ID" value="PWZ29843.1"/>
    <property type="molecule type" value="Genomic_DNA"/>
</dbReference>
<evidence type="ECO:0000256" key="4">
    <source>
        <dbReference type="ARBA" id="ARBA00012756"/>
    </source>
</evidence>
<dbReference type="InterPro" id="IPR048913">
    <property type="entry name" value="BetaGal_gal-bd"/>
</dbReference>
<name>A0A3L6FAC2_MAIZE</name>
<evidence type="ECO:0000259" key="10">
    <source>
        <dbReference type="Pfam" id="PF01301"/>
    </source>
</evidence>
<comment type="caution">
    <text evidence="13">The sequence shown here is derived from an EMBL/GenBank/DDBJ whole genome shotgun (WGS) entry which is preliminary data.</text>
</comment>
<dbReference type="GO" id="GO:0048046">
    <property type="term" value="C:apoplast"/>
    <property type="evidence" value="ECO:0007669"/>
    <property type="project" value="UniProtKB-SubCell"/>
</dbReference>
<evidence type="ECO:0000256" key="2">
    <source>
        <dbReference type="ARBA" id="ARBA00004271"/>
    </source>
</evidence>
<dbReference type="PANTHER" id="PTHR23421">
    <property type="entry name" value="BETA-GALACTOSIDASE RELATED"/>
    <property type="match status" value="1"/>
</dbReference>
<evidence type="ECO:0000256" key="3">
    <source>
        <dbReference type="ARBA" id="ARBA00009809"/>
    </source>
</evidence>
<dbReference type="Gene3D" id="2.60.120.260">
    <property type="entry name" value="Galactose-binding domain-like"/>
    <property type="match status" value="1"/>
</dbReference>
<dbReference type="Pfam" id="PF21467">
    <property type="entry name" value="BetaGal_gal-bd"/>
    <property type="match status" value="1"/>
</dbReference>
<evidence type="ECO:0000256" key="1">
    <source>
        <dbReference type="ARBA" id="ARBA00001412"/>
    </source>
</evidence>
<organism evidence="13 14">
    <name type="scientific">Zea mays</name>
    <name type="common">Maize</name>
    <dbReference type="NCBI Taxonomy" id="4577"/>
    <lineage>
        <taxon>Eukaryota</taxon>
        <taxon>Viridiplantae</taxon>
        <taxon>Streptophyta</taxon>
        <taxon>Embryophyta</taxon>
        <taxon>Tracheophyta</taxon>
        <taxon>Spermatophyta</taxon>
        <taxon>Magnoliopsida</taxon>
        <taxon>Liliopsida</taxon>
        <taxon>Poales</taxon>
        <taxon>Poaceae</taxon>
        <taxon>PACMAD clade</taxon>
        <taxon>Panicoideae</taxon>
        <taxon>Andropogonodae</taxon>
        <taxon>Andropogoneae</taxon>
        <taxon>Tripsacinae</taxon>
        <taxon>Zea</taxon>
    </lineage>
</organism>
<proteinExistence type="inferred from homology"/>
<feature type="domain" description="Glycoside hydrolase 35 catalytic" evidence="10">
    <location>
        <begin position="106"/>
        <end position="316"/>
    </location>
</feature>